<dbReference type="EMBL" id="MFLU01000002">
    <property type="protein sequence ID" value="OGG76154.1"/>
    <property type="molecule type" value="Genomic_DNA"/>
</dbReference>
<dbReference type="GO" id="GO:0016740">
    <property type="term" value="F:transferase activity"/>
    <property type="evidence" value="ECO:0007669"/>
    <property type="project" value="UniProtKB-KW"/>
</dbReference>
<evidence type="ECO:0000256" key="3">
    <source>
        <dbReference type="ARBA" id="ARBA00019010"/>
    </source>
</evidence>
<dbReference type="STRING" id="1798507.A3A34_01535"/>
<comment type="caution">
    <text evidence="11">The sequence shown here is derived from an EMBL/GenBank/DDBJ whole genome shotgun (WGS) entry which is preliminary data.</text>
</comment>
<keyword evidence="5" id="KW-0819">tRNA processing</keyword>
<protein>
    <recommendedName>
        <fullName evidence="3">tRNA threonylcarbamoyladenosine biosynthesis protein TsaE</fullName>
    </recommendedName>
    <alternativeName>
        <fullName evidence="10">t(6)A37 threonylcarbamoyladenosine biosynthesis protein TsaE</fullName>
    </alternativeName>
</protein>
<dbReference type="NCBIfam" id="TIGR00150">
    <property type="entry name" value="T6A_YjeE"/>
    <property type="match status" value="1"/>
</dbReference>
<evidence type="ECO:0000256" key="6">
    <source>
        <dbReference type="ARBA" id="ARBA00022723"/>
    </source>
</evidence>
<evidence type="ECO:0000256" key="9">
    <source>
        <dbReference type="ARBA" id="ARBA00022842"/>
    </source>
</evidence>
<organism evidence="11 12">
    <name type="scientific">Candidatus Kaiserbacteria bacterium RIFCSPLOWO2_01_FULL_50_24</name>
    <dbReference type="NCBI Taxonomy" id="1798507"/>
    <lineage>
        <taxon>Bacteria</taxon>
        <taxon>Candidatus Kaiseribacteriota</taxon>
    </lineage>
</organism>
<proteinExistence type="inferred from homology"/>
<dbReference type="GO" id="GO:0046872">
    <property type="term" value="F:metal ion binding"/>
    <property type="evidence" value="ECO:0007669"/>
    <property type="project" value="UniProtKB-KW"/>
</dbReference>
<dbReference type="InterPro" id="IPR027417">
    <property type="entry name" value="P-loop_NTPase"/>
</dbReference>
<reference evidence="11 12" key="1">
    <citation type="journal article" date="2016" name="Nat. Commun.">
        <title>Thousands of microbial genomes shed light on interconnected biogeochemical processes in an aquifer system.</title>
        <authorList>
            <person name="Anantharaman K."/>
            <person name="Brown C.T."/>
            <person name="Hug L.A."/>
            <person name="Sharon I."/>
            <person name="Castelle C.J."/>
            <person name="Probst A.J."/>
            <person name="Thomas B.C."/>
            <person name="Singh A."/>
            <person name="Wilkins M.J."/>
            <person name="Karaoz U."/>
            <person name="Brodie E.L."/>
            <person name="Williams K.H."/>
            <person name="Hubbard S.S."/>
            <person name="Banfield J.F."/>
        </authorList>
    </citation>
    <scope>NUCLEOTIDE SEQUENCE [LARGE SCALE GENOMIC DNA]</scope>
</reference>
<dbReference type="GO" id="GO:0005737">
    <property type="term" value="C:cytoplasm"/>
    <property type="evidence" value="ECO:0007669"/>
    <property type="project" value="UniProtKB-SubCell"/>
</dbReference>
<dbReference type="GO" id="GO:0005524">
    <property type="term" value="F:ATP binding"/>
    <property type="evidence" value="ECO:0007669"/>
    <property type="project" value="UniProtKB-KW"/>
</dbReference>
<keyword evidence="9" id="KW-0460">Magnesium</keyword>
<keyword evidence="7" id="KW-0547">Nucleotide-binding</keyword>
<keyword evidence="8" id="KW-0067">ATP-binding</keyword>
<dbReference type="SUPFAM" id="SSF52540">
    <property type="entry name" value="P-loop containing nucleoside triphosphate hydrolases"/>
    <property type="match status" value="1"/>
</dbReference>
<accession>A0A1F6ERB8</accession>
<dbReference type="Pfam" id="PF02367">
    <property type="entry name" value="TsaE"/>
    <property type="match status" value="1"/>
</dbReference>
<evidence type="ECO:0000313" key="12">
    <source>
        <dbReference type="Proteomes" id="UP000178587"/>
    </source>
</evidence>
<keyword evidence="11" id="KW-0808">Transferase</keyword>
<comment type="subcellular location">
    <subcellularLocation>
        <location evidence="1">Cytoplasm</location>
    </subcellularLocation>
</comment>
<evidence type="ECO:0000256" key="1">
    <source>
        <dbReference type="ARBA" id="ARBA00004496"/>
    </source>
</evidence>
<evidence type="ECO:0000256" key="2">
    <source>
        <dbReference type="ARBA" id="ARBA00007599"/>
    </source>
</evidence>
<dbReference type="InterPro" id="IPR003442">
    <property type="entry name" value="T6A_TsaE"/>
</dbReference>
<keyword evidence="6" id="KW-0479">Metal-binding</keyword>
<dbReference type="Gene3D" id="3.40.50.300">
    <property type="entry name" value="P-loop containing nucleotide triphosphate hydrolases"/>
    <property type="match status" value="1"/>
</dbReference>
<evidence type="ECO:0000256" key="4">
    <source>
        <dbReference type="ARBA" id="ARBA00022490"/>
    </source>
</evidence>
<evidence type="ECO:0000256" key="10">
    <source>
        <dbReference type="ARBA" id="ARBA00032441"/>
    </source>
</evidence>
<comment type="similarity">
    <text evidence="2">Belongs to the TsaE family.</text>
</comment>
<gene>
    <name evidence="11" type="ORF">A3A34_01535</name>
</gene>
<dbReference type="AlphaFoldDB" id="A0A1F6ERB8"/>
<dbReference type="PANTHER" id="PTHR33540">
    <property type="entry name" value="TRNA THREONYLCARBAMOYLADENOSINE BIOSYNTHESIS PROTEIN TSAE"/>
    <property type="match status" value="1"/>
</dbReference>
<keyword evidence="4" id="KW-0963">Cytoplasm</keyword>
<sequence length="145" mass="16152">MKLRVLGEKEMEDFAANYVAGITPFESRATVVALSGPLGAGKTTFVRGVLRSYGIEEPVTSPTFVIEKVYIPPRGPFKKIVHIDAYRLENTHELDVLGFKELLGDEGTLILIEWPEHVEGAMPPDARRLAFTIGEGEERFVEYNS</sequence>
<dbReference type="Proteomes" id="UP000178587">
    <property type="component" value="Unassembled WGS sequence"/>
</dbReference>
<evidence type="ECO:0000256" key="8">
    <source>
        <dbReference type="ARBA" id="ARBA00022840"/>
    </source>
</evidence>
<dbReference type="PANTHER" id="PTHR33540:SF2">
    <property type="entry name" value="TRNA THREONYLCARBAMOYLADENOSINE BIOSYNTHESIS PROTEIN TSAE"/>
    <property type="match status" value="1"/>
</dbReference>
<evidence type="ECO:0000313" key="11">
    <source>
        <dbReference type="EMBL" id="OGG76154.1"/>
    </source>
</evidence>
<evidence type="ECO:0000256" key="7">
    <source>
        <dbReference type="ARBA" id="ARBA00022741"/>
    </source>
</evidence>
<evidence type="ECO:0000256" key="5">
    <source>
        <dbReference type="ARBA" id="ARBA00022694"/>
    </source>
</evidence>
<dbReference type="GO" id="GO:0002949">
    <property type="term" value="P:tRNA threonylcarbamoyladenosine modification"/>
    <property type="evidence" value="ECO:0007669"/>
    <property type="project" value="InterPro"/>
</dbReference>
<name>A0A1F6ERB8_9BACT</name>